<dbReference type="Pfam" id="PF00078">
    <property type="entry name" value="RVT_1"/>
    <property type="match status" value="1"/>
</dbReference>
<dbReference type="GeneTree" id="ENSGT00940000163417"/>
<dbReference type="AlphaFoldDB" id="A0A8P4G3M4"/>
<dbReference type="PANTHER" id="PTHR33064:SF37">
    <property type="entry name" value="RIBONUCLEASE H"/>
    <property type="match status" value="1"/>
</dbReference>
<dbReference type="Pfam" id="PF00077">
    <property type="entry name" value="RVP"/>
    <property type="match status" value="1"/>
</dbReference>
<dbReference type="InterPro" id="IPR021109">
    <property type="entry name" value="Peptidase_aspartic_dom_sf"/>
</dbReference>
<dbReference type="PROSITE" id="PS00141">
    <property type="entry name" value="ASP_PROTEASE"/>
    <property type="match status" value="1"/>
</dbReference>
<dbReference type="GO" id="GO:0006508">
    <property type="term" value="P:proteolysis"/>
    <property type="evidence" value="ECO:0007669"/>
    <property type="project" value="InterPro"/>
</dbReference>
<comment type="similarity">
    <text evidence="1">Belongs to the beta type-B retroviral polymerase family. HERV class-II K(HML-2) pol subfamily.</text>
</comment>
<evidence type="ECO:0000256" key="2">
    <source>
        <dbReference type="ARBA" id="ARBA00012180"/>
    </source>
</evidence>
<dbReference type="InterPro" id="IPR000477">
    <property type="entry name" value="RT_dom"/>
</dbReference>
<proteinExistence type="inferred from homology"/>
<dbReference type="SUPFAM" id="SSF56672">
    <property type="entry name" value="DNA/RNA polymerases"/>
    <property type="match status" value="1"/>
</dbReference>
<evidence type="ECO:0000256" key="3">
    <source>
        <dbReference type="ARBA" id="ARBA00022801"/>
    </source>
</evidence>
<dbReference type="PANTHER" id="PTHR33064">
    <property type="entry name" value="POL PROTEIN"/>
    <property type="match status" value="1"/>
</dbReference>
<dbReference type="Gene3D" id="3.30.70.270">
    <property type="match status" value="1"/>
</dbReference>
<keyword evidence="3" id="KW-0378">Hydrolase</keyword>
<evidence type="ECO:0000259" key="4">
    <source>
        <dbReference type="PROSITE" id="PS50175"/>
    </source>
</evidence>
<dbReference type="GO" id="GO:0004523">
    <property type="term" value="F:RNA-DNA hybrid ribonuclease activity"/>
    <property type="evidence" value="ECO:0007669"/>
    <property type="project" value="UniProtKB-EC"/>
</dbReference>
<name>A0A8P4G3M4_DICLA</name>
<reference evidence="6" key="1">
    <citation type="submission" date="2025-08" db="UniProtKB">
        <authorList>
            <consortium name="Ensembl"/>
        </authorList>
    </citation>
    <scope>IDENTIFICATION</scope>
</reference>
<dbReference type="SUPFAM" id="SSF50630">
    <property type="entry name" value="Acid proteases"/>
    <property type="match status" value="1"/>
</dbReference>
<feature type="domain" description="Peptidase A2" evidence="4">
    <location>
        <begin position="8"/>
        <end position="82"/>
    </location>
</feature>
<dbReference type="EC" id="3.1.26.4" evidence="2"/>
<dbReference type="InterPro" id="IPR018061">
    <property type="entry name" value="Retropepsins"/>
</dbReference>
<sequence length="421" mass="46515">LTVHRVKVTFLVDSGAEVSVIQSKVIPEAPRTTKRLKTIGASGMPSFEPVSDLLLVSFGDYRGEHQFLLSDVCPVNLLGRDLMCVLSIDVHCNPTGIKATSVIAGLYHVRTVHTHIHRVRLMPLTVEEEALLSTVPDCLWAKSKFDFGDIKGATPVRVQAKSTFRPCKRQYPLSPEAVAGIAPVIQALIDQDAIVECPNSPCDSPILPVKKPNGSWRPVQDLRGINEAVQHLTPTVPNVTTLMSQVPSGACWFTVIDLANAYFSIPVHPDSQFWFAFTFNGKRYTWTRMPQGYASSPTLFSITVAENLSHWQPPCGSTLVQYVDDLLVCSATREDCQRDTVSLFCFLADNGHKVSKDKVQLVSQSVRYLGHIITPEGRKLGPDLLLTTPTAVRIAERDTWIHASQCKIFPDKETTSRLGND</sequence>
<dbReference type="InterPro" id="IPR001995">
    <property type="entry name" value="Peptidase_A2_cat"/>
</dbReference>
<evidence type="ECO:0000256" key="1">
    <source>
        <dbReference type="ARBA" id="ARBA00010879"/>
    </source>
</evidence>
<evidence type="ECO:0000259" key="5">
    <source>
        <dbReference type="PROSITE" id="PS50878"/>
    </source>
</evidence>
<dbReference type="InterPro" id="IPR001969">
    <property type="entry name" value="Aspartic_peptidase_AS"/>
</dbReference>
<dbReference type="PROSITE" id="PS50878">
    <property type="entry name" value="RT_POL"/>
    <property type="match status" value="1"/>
</dbReference>
<evidence type="ECO:0000313" key="6">
    <source>
        <dbReference type="Ensembl" id="ENSDLAP00005072295.1"/>
    </source>
</evidence>
<dbReference type="InterPro" id="IPR043502">
    <property type="entry name" value="DNA/RNA_pol_sf"/>
</dbReference>
<dbReference type="GO" id="GO:0004190">
    <property type="term" value="F:aspartic-type endopeptidase activity"/>
    <property type="evidence" value="ECO:0007669"/>
    <property type="project" value="InterPro"/>
</dbReference>
<dbReference type="InterPro" id="IPR043128">
    <property type="entry name" value="Rev_trsase/Diguanyl_cyclase"/>
</dbReference>
<protein>
    <recommendedName>
        <fullName evidence="2">ribonuclease H</fullName>
        <ecNumber evidence="2">3.1.26.4</ecNumber>
    </recommendedName>
</protein>
<evidence type="ECO:0000313" key="7">
    <source>
        <dbReference type="Proteomes" id="UP000694389"/>
    </source>
</evidence>
<organism evidence="6 7">
    <name type="scientific">Dicentrarchus labrax</name>
    <name type="common">European seabass</name>
    <name type="synonym">Morone labrax</name>
    <dbReference type="NCBI Taxonomy" id="13489"/>
    <lineage>
        <taxon>Eukaryota</taxon>
        <taxon>Metazoa</taxon>
        <taxon>Chordata</taxon>
        <taxon>Craniata</taxon>
        <taxon>Vertebrata</taxon>
        <taxon>Euteleostomi</taxon>
        <taxon>Actinopterygii</taxon>
        <taxon>Neopterygii</taxon>
        <taxon>Teleostei</taxon>
        <taxon>Neoteleostei</taxon>
        <taxon>Acanthomorphata</taxon>
        <taxon>Eupercaria</taxon>
        <taxon>Moronidae</taxon>
        <taxon>Dicentrarchus</taxon>
    </lineage>
</organism>
<keyword evidence="7" id="KW-1185">Reference proteome</keyword>
<dbReference type="Ensembl" id="ENSDLAT00005068746.1">
    <property type="protein sequence ID" value="ENSDLAP00005072295.1"/>
    <property type="gene ID" value="ENSDLAG00005034307.1"/>
</dbReference>
<reference evidence="6" key="2">
    <citation type="submission" date="2025-09" db="UniProtKB">
        <authorList>
            <consortium name="Ensembl"/>
        </authorList>
    </citation>
    <scope>IDENTIFICATION</scope>
</reference>
<accession>A0A8P4G3M4</accession>
<dbReference type="Proteomes" id="UP000694389">
    <property type="component" value="Unassembled WGS sequence"/>
</dbReference>
<feature type="domain" description="Reverse transcriptase" evidence="5">
    <location>
        <begin position="190"/>
        <end position="373"/>
    </location>
</feature>
<dbReference type="Gene3D" id="2.30.30.850">
    <property type="match status" value="1"/>
</dbReference>
<dbReference type="InterPro" id="IPR051320">
    <property type="entry name" value="Viral_Replic_Matur_Polypro"/>
</dbReference>
<dbReference type="Gene3D" id="2.40.70.10">
    <property type="entry name" value="Acid Proteases"/>
    <property type="match status" value="1"/>
</dbReference>
<dbReference type="Gene3D" id="3.10.10.10">
    <property type="entry name" value="HIV Type 1 Reverse Transcriptase, subunit A, domain 1"/>
    <property type="match status" value="1"/>
</dbReference>
<dbReference type="PROSITE" id="PS50175">
    <property type="entry name" value="ASP_PROT_RETROV"/>
    <property type="match status" value="1"/>
</dbReference>